<comment type="caution">
    <text evidence="1">The sequence shown here is derived from an EMBL/GenBank/DDBJ whole genome shotgun (WGS) entry which is preliminary data.</text>
</comment>
<dbReference type="EMBL" id="JASBWS010000019">
    <property type="protein sequence ID" value="KAJ9111325.1"/>
    <property type="molecule type" value="Genomic_DNA"/>
</dbReference>
<sequence>MEWQLSEVTEIDKQAALIVLREKYRRRECNPRLLFQNSPDVLRERAVQAELKLQEDWWDFKERCDLLRGKLFGNNSRYLSQRHKGGTPESMTPARSRKSVSASKADEGYRESDQQTHGSDLGPASLSPVQTTLCTSLHSASVS</sequence>
<evidence type="ECO:0000313" key="1">
    <source>
        <dbReference type="EMBL" id="KAJ9111325.1"/>
    </source>
</evidence>
<gene>
    <name evidence="1" type="ORF">QFC20_002616</name>
</gene>
<keyword evidence="2" id="KW-1185">Reference proteome</keyword>
<protein>
    <submittedName>
        <fullName evidence="1">Uncharacterized protein</fullName>
    </submittedName>
</protein>
<reference evidence="1" key="1">
    <citation type="submission" date="2023-04" db="EMBL/GenBank/DDBJ databases">
        <title>Draft Genome sequencing of Naganishia species isolated from polar environments using Oxford Nanopore Technology.</title>
        <authorList>
            <person name="Leo P."/>
            <person name="Venkateswaran K."/>
        </authorList>
    </citation>
    <scope>NUCLEOTIDE SEQUENCE</scope>
    <source>
        <strain evidence="1">MNA-CCFEE 5262</strain>
    </source>
</reference>
<organism evidence="1 2">
    <name type="scientific">Naganishia adeliensis</name>
    <dbReference type="NCBI Taxonomy" id="92952"/>
    <lineage>
        <taxon>Eukaryota</taxon>
        <taxon>Fungi</taxon>
        <taxon>Dikarya</taxon>
        <taxon>Basidiomycota</taxon>
        <taxon>Agaricomycotina</taxon>
        <taxon>Tremellomycetes</taxon>
        <taxon>Filobasidiales</taxon>
        <taxon>Filobasidiaceae</taxon>
        <taxon>Naganishia</taxon>
    </lineage>
</organism>
<name>A0ACC2WHS9_9TREE</name>
<evidence type="ECO:0000313" key="2">
    <source>
        <dbReference type="Proteomes" id="UP001230649"/>
    </source>
</evidence>
<accession>A0ACC2WHS9</accession>
<proteinExistence type="predicted"/>
<dbReference type="Proteomes" id="UP001230649">
    <property type="component" value="Unassembled WGS sequence"/>
</dbReference>